<dbReference type="GO" id="GO:0005524">
    <property type="term" value="F:ATP binding"/>
    <property type="evidence" value="ECO:0007669"/>
    <property type="project" value="UniProtKB-KW"/>
</dbReference>
<evidence type="ECO:0000256" key="6">
    <source>
        <dbReference type="ARBA" id="ARBA00022989"/>
    </source>
</evidence>
<dbReference type="InterPro" id="IPR003439">
    <property type="entry name" value="ABC_transporter-like_ATP-bd"/>
</dbReference>
<dbReference type="RefSeq" id="WP_114957158.1">
    <property type="nucleotide sequence ID" value="NZ_JBHSJF010000004.1"/>
</dbReference>
<evidence type="ECO:0000256" key="4">
    <source>
        <dbReference type="ARBA" id="ARBA00022741"/>
    </source>
</evidence>
<organism evidence="11 12">
    <name type="scientific">Flaviflagellibacter deserti</name>
    <dbReference type="NCBI Taxonomy" id="2267266"/>
    <lineage>
        <taxon>Bacteria</taxon>
        <taxon>Pseudomonadati</taxon>
        <taxon>Pseudomonadota</taxon>
        <taxon>Alphaproteobacteria</taxon>
        <taxon>Hyphomicrobiales</taxon>
        <taxon>Flaviflagellibacter</taxon>
    </lineage>
</organism>
<dbReference type="Pfam" id="PF00005">
    <property type="entry name" value="ABC_tran"/>
    <property type="match status" value="1"/>
</dbReference>
<keyword evidence="4" id="KW-0547">Nucleotide-binding</keyword>
<dbReference type="Proteomes" id="UP001595796">
    <property type="component" value="Unassembled WGS sequence"/>
</dbReference>
<dbReference type="SMART" id="SM00382">
    <property type="entry name" value="AAA"/>
    <property type="match status" value="1"/>
</dbReference>
<dbReference type="PROSITE" id="PS50929">
    <property type="entry name" value="ABC_TM1F"/>
    <property type="match status" value="1"/>
</dbReference>
<evidence type="ECO:0000256" key="7">
    <source>
        <dbReference type="ARBA" id="ARBA00023136"/>
    </source>
</evidence>
<feature type="domain" description="ABC transporter" evidence="9">
    <location>
        <begin position="336"/>
        <end position="569"/>
    </location>
</feature>
<accession>A0ABV9Z2Z9</accession>
<comment type="caution">
    <text evidence="11">The sequence shown here is derived from an EMBL/GenBank/DDBJ whole genome shotgun (WGS) entry which is preliminary data.</text>
</comment>
<dbReference type="EMBL" id="JBHSJF010000004">
    <property type="protein sequence ID" value="MFC5067226.1"/>
    <property type="molecule type" value="Genomic_DNA"/>
</dbReference>
<evidence type="ECO:0000256" key="3">
    <source>
        <dbReference type="ARBA" id="ARBA00022692"/>
    </source>
</evidence>
<keyword evidence="12" id="KW-1185">Reference proteome</keyword>
<keyword evidence="6 8" id="KW-1133">Transmembrane helix</keyword>
<dbReference type="InterPro" id="IPR039421">
    <property type="entry name" value="Type_1_exporter"/>
</dbReference>
<reference evidence="12" key="1">
    <citation type="journal article" date="2019" name="Int. J. Syst. Evol. Microbiol.">
        <title>The Global Catalogue of Microorganisms (GCM) 10K type strain sequencing project: providing services to taxonomists for standard genome sequencing and annotation.</title>
        <authorList>
            <consortium name="The Broad Institute Genomics Platform"/>
            <consortium name="The Broad Institute Genome Sequencing Center for Infectious Disease"/>
            <person name="Wu L."/>
            <person name="Ma J."/>
        </authorList>
    </citation>
    <scope>NUCLEOTIDE SEQUENCE [LARGE SCALE GENOMIC DNA]</scope>
    <source>
        <strain evidence="12">CGMCC 1.16444</strain>
    </source>
</reference>
<dbReference type="Gene3D" id="3.40.50.300">
    <property type="entry name" value="P-loop containing nucleotide triphosphate hydrolases"/>
    <property type="match status" value="1"/>
</dbReference>
<dbReference type="PROSITE" id="PS00211">
    <property type="entry name" value="ABC_TRANSPORTER_1"/>
    <property type="match status" value="1"/>
</dbReference>
<dbReference type="Gene3D" id="1.20.1560.10">
    <property type="entry name" value="ABC transporter type 1, transmembrane domain"/>
    <property type="match status" value="1"/>
</dbReference>
<dbReference type="CDD" id="cd18552">
    <property type="entry name" value="ABC_6TM_MsbA_like"/>
    <property type="match status" value="1"/>
</dbReference>
<feature type="domain" description="ABC transmembrane type-1" evidence="10">
    <location>
        <begin position="20"/>
        <end position="302"/>
    </location>
</feature>
<evidence type="ECO:0000256" key="5">
    <source>
        <dbReference type="ARBA" id="ARBA00022840"/>
    </source>
</evidence>
<evidence type="ECO:0000256" key="1">
    <source>
        <dbReference type="ARBA" id="ARBA00004651"/>
    </source>
</evidence>
<dbReference type="InterPro" id="IPR017871">
    <property type="entry name" value="ABC_transporter-like_CS"/>
</dbReference>
<feature type="transmembrane region" description="Helical" evidence="8">
    <location>
        <begin position="249"/>
        <end position="267"/>
    </location>
</feature>
<dbReference type="InterPro" id="IPR011527">
    <property type="entry name" value="ABC1_TM_dom"/>
</dbReference>
<evidence type="ECO:0000259" key="9">
    <source>
        <dbReference type="PROSITE" id="PS50893"/>
    </source>
</evidence>
<evidence type="ECO:0000256" key="2">
    <source>
        <dbReference type="ARBA" id="ARBA00005417"/>
    </source>
</evidence>
<feature type="transmembrane region" description="Helical" evidence="8">
    <location>
        <begin position="20"/>
        <end position="41"/>
    </location>
</feature>
<dbReference type="PANTHER" id="PTHR43394">
    <property type="entry name" value="ATP-DEPENDENT PERMEASE MDL1, MITOCHONDRIAL"/>
    <property type="match status" value="1"/>
</dbReference>
<dbReference type="PROSITE" id="PS50893">
    <property type="entry name" value="ABC_TRANSPORTER_2"/>
    <property type="match status" value="1"/>
</dbReference>
<dbReference type="InterPro" id="IPR036640">
    <property type="entry name" value="ABC1_TM_sf"/>
</dbReference>
<feature type="transmembrane region" description="Helical" evidence="8">
    <location>
        <begin position="53"/>
        <end position="73"/>
    </location>
</feature>
<comment type="subcellular location">
    <subcellularLocation>
        <location evidence="1">Cell membrane</location>
        <topology evidence="1">Multi-pass membrane protein</topology>
    </subcellularLocation>
</comment>
<evidence type="ECO:0000313" key="12">
    <source>
        <dbReference type="Proteomes" id="UP001595796"/>
    </source>
</evidence>
<evidence type="ECO:0000259" key="10">
    <source>
        <dbReference type="PROSITE" id="PS50929"/>
    </source>
</evidence>
<dbReference type="Pfam" id="PF00664">
    <property type="entry name" value="ABC_membrane"/>
    <property type="match status" value="1"/>
</dbReference>
<keyword evidence="5 11" id="KW-0067">ATP-binding</keyword>
<proteinExistence type="inferred from homology"/>
<dbReference type="SUPFAM" id="SSF52540">
    <property type="entry name" value="P-loop containing nucleoside triphosphate hydrolases"/>
    <property type="match status" value="1"/>
</dbReference>
<sequence>MALLKRLLREEGRQYAPRYVLALALMGVVAAATGASAWIIQSVVNDIFINKNAAMIWVVATSVLAIYLAKGVADYYRAKVMNRIGTDIISSQQKRLYAHLLDQGMDYFNSASIGDVVTRVSGNALAIRRALDLIVTSFGKDFLSLVSLVTVMVIQDPWLSLVSLVIMPAAVLGVTSLVKRTRKIAGQEYQTQSRIVDTLKETILGITVVKSFGMEPRMRVDMNSAIDRSAWQSLKIANLGARTSPLMESLAGVAVAVIVIYGGYGVIHLGRDAGSLFSFLAALLLAYEPAKRLAKLQVQMESTLVGVSMMYDFLDTPSTLVDHPQAAPLHLVQGQVAFDAVGFHYGNTPALRNLSLVFPAGRVSALVGASGAGKSTIFSLIERFHDPSSGQVLIDGQDLRGVTLQSLRASIAYVTQDPFLFDGTIRDNILAGRPGATEREMIAAAEAANAHDFIVGFPDGYDHPVGEGGGNLSGGQRQRVAIARAMLRDAPILLLDEATSALDAESEAKVKSALDRLMSGRTTIVIAHRLSTVRNADVIHVLDRGRLVESGTHDQLVAHNGVYARLAALQFATQPARRPRRAATAPVV</sequence>
<dbReference type="SUPFAM" id="SSF90123">
    <property type="entry name" value="ABC transporter transmembrane region"/>
    <property type="match status" value="1"/>
</dbReference>
<dbReference type="InterPro" id="IPR027417">
    <property type="entry name" value="P-loop_NTPase"/>
</dbReference>
<comment type="similarity">
    <text evidence="2">Belongs to the ABC transporter superfamily.</text>
</comment>
<evidence type="ECO:0000256" key="8">
    <source>
        <dbReference type="SAM" id="Phobius"/>
    </source>
</evidence>
<protein>
    <submittedName>
        <fullName evidence="11">ABC transporter ATP-binding protein</fullName>
    </submittedName>
</protein>
<keyword evidence="7 8" id="KW-0472">Membrane</keyword>
<dbReference type="InterPro" id="IPR003593">
    <property type="entry name" value="AAA+_ATPase"/>
</dbReference>
<name>A0ABV9Z2Z9_9HYPH</name>
<feature type="transmembrane region" description="Helical" evidence="8">
    <location>
        <begin position="130"/>
        <end position="152"/>
    </location>
</feature>
<keyword evidence="3 8" id="KW-0812">Transmembrane</keyword>
<gene>
    <name evidence="11" type="ORF">ACFPFW_04260</name>
</gene>
<feature type="transmembrane region" description="Helical" evidence="8">
    <location>
        <begin position="158"/>
        <end position="178"/>
    </location>
</feature>
<evidence type="ECO:0000313" key="11">
    <source>
        <dbReference type="EMBL" id="MFC5067226.1"/>
    </source>
</evidence>
<dbReference type="PANTHER" id="PTHR43394:SF1">
    <property type="entry name" value="ATP-BINDING CASSETTE SUB-FAMILY B MEMBER 10, MITOCHONDRIAL"/>
    <property type="match status" value="1"/>
</dbReference>